<evidence type="ECO:0000256" key="2">
    <source>
        <dbReference type="ARBA" id="ARBA00022741"/>
    </source>
</evidence>
<dbReference type="PROSITE" id="PS50893">
    <property type="entry name" value="ABC_TRANSPORTER_2"/>
    <property type="match status" value="2"/>
</dbReference>
<evidence type="ECO:0000256" key="3">
    <source>
        <dbReference type="ARBA" id="ARBA00022840"/>
    </source>
</evidence>
<dbReference type="SMART" id="SM00382">
    <property type="entry name" value="AAA"/>
    <property type="match status" value="2"/>
</dbReference>
<dbReference type="InterPro" id="IPR003439">
    <property type="entry name" value="ABC_transporter-like_ATP-bd"/>
</dbReference>
<dbReference type="AlphaFoldDB" id="C0XGJ2"/>
<dbReference type="GO" id="GO:0016887">
    <property type="term" value="F:ATP hydrolysis activity"/>
    <property type="evidence" value="ECO:0007669"/>
    <property type="project" value="InterPro"/>
</dbReference>
<dbReference type="Gene3D" id="3.40.50.300">
    <property type="entry name" value="P-loop containing nucleotide triphosphate hydrolases"/>
    <property type="match status" value="2"/>
</dbReference>
<dbReference type="InterPro" id="IPR003593">
    <property type="entry name" value="AAA+_ATPase"/>
</dbReference>
<evidence type="ECO:0000313" key="6">
    <source>
        <dbReference type="Proteomes" id="UP000003752"/>
    </source>
</evidence>
<dbReference type="InterPro" id="IPR032781">
    <property type="entry name" value="ABC_tran_Xtn"/>
</dbReference>
<dbReference type="EMBL" id="ACGP01000085">
    <property type="protein sequence ID" value="EEI25536.1"/>
    <property type="molecule type" value="Genomic_DNA"/>
</dbReference>
<dbReference type="InterPro" id="IPR027417">
    <property type="entry name" value="P-loop_NTPase"/>
</dbReference>
<keyword evidence="1" id="KW-0677">Repeat</keyword>
<dbReference type="GO" id="GO:0005524">
    <property type="term" value="F:ATP binding"/>
    <property type="evidence" value="ECO:0007669"/>
    <property type="project" value="UniProtKB-KW"/>
</dbReference>
<proteinExistence type="predicted"/>
<evidence type="ECO:0000259" key="4">
    <source>
        <dbReference type="PROSITE" id="PS50893"/>
    </source>
</evidence>
<sequence>MFHYDFREIQKREEKKLMITISEMGLQLSGKKLYENVNLKFTPGNCYGVIGANGAGKSTFLKLLEGKLTPTTGNVHVDKNERISSLSQDHYGFEDQTVMQTVIQGYKHLYDVMQEKDALYAKADFSDEDGIKAANLEAEFAEMDGWNAEADASQLLQSLEIPEDLHEQLMSELTEGQKVKVLLARALFGEPDILLLDEPTNGLDVYTIEWLENFLADYPKITIIVSHDRHFLNQTCTMMCDVDFGEIRMYVGNYDFWLQSSQLAAKMKTDFNTKKAEKVKELQEFIARFSANASKSKQATSRKKQLEKITLDDIKPSSRKYPFINFEEERPLGNDLLRVDKISKTIDGVKILDDVTFTLRPGDKTAIVSRNDLATTTLMQILAGKSQPDAGEFTWGQTVKMSSMPKDFASEFNNNDLRIIDWLRQYAPKGSDDDAFLRQFLGRMLFSGDDVDKKVKVLSGGEKVRCMLSKMMLEKGNTLLMDDPTNHLDLESITSLNEGLVGFPGSIIFTSHDHEFIQTIANHIIEVSNNGIIDKADTTYDEFINHPDVQKKLADLYD</sequence>
<dbReference type="Proteomes" id="UP000003752">
    <property type="component" value="Unassembled WGS sequence"/>
</dbReference>
<feature type="domain" description="ABC transporter" evidence="4">
    <location>
        <begin position="19"/>
        <end position="269"/>
    </location>
</feature>
<comment type="caution">
    <text evidence="5">The sequence shown here is derived from an EMBL/GenBank/DDBJ whole genome shotgun (WGS) entry which is preliminary data.</text>
</comment>
<dbReference type="InterPro" id="IPR051309">
    <property type="entry name" value="ABCF_ATPase"/>
</dbReference>
<keyword evidence="2" id="KW-0547">Nucleotide-binding</keyword>
<name>C0XGJ2_LENH9</name>
<dbReference type="PANTHER" id="PTHR42855:SF2">
    <property type="entry name" value="DRUG RESISTANCE ABC TRANSPORTER,ATP-BINDING PROTEIN"/>
    <property type="match status" value="1"/>
</dbReference>
<dbReference type="CDD" id="cd03221">
    <property type="entry name" value="ABCF_EF-3"/>
    <property type="match status" value="2"/>
</dbReference>
<dbReference type="Pfam" id="PF00005">
    <property type="entry name" value="ABC_tran"/>
    <property type="match status" value="2"/>
</dbReference>
<dbReference type="PANTHER" id="PTHR42855">
    <property type="entry name" value="ABC TRANSPORTER ATP-BINDING SUBUNIT"/>
    <property type="match status" value="1"/>
</dbReference>
<evidence type="ECO:0000256" key="1">
    <source>
        <dbReference type="ARBA" id="ARBA00022737"/>
    </source>
</evidence>
<evidence type="ECO:0000313" key="5">
    <source>
        <dbReference type="EMBL" id="EEI25536.1"/>
    </source>
</evidence>
<gene>
    <name evidence="5" type="ORF">HMPREF0519_0353</name>
</gene>
<reference evidence="5 6" key="1">
    <citation type="submission" date="2009-01" db="EMBL/GenBank/DDBJ databases">
        <authorList>
            <person name="Qin X."/>
            <person name="Bachman B."/>
            <person name="Battles P."/>
            <person name="Bell A."/>
            <person name="Bess C."/>
            <person name="Bickham C."/>
            <person name="Chaboub L."/>
            <person name="Chen D."/>
            <person name="Coyle M."/>
            <person name="Deiros D.R."/>
            <person name="Dinh H."/>
            <person name="Forbes L."/>
            <person name="Fowler G."/>
            <person name="Francisco L."/>
            <person name="Fu Q."/>
            <person name="Gubbala S."/>
            <person name="Hale W."/>
            <person name="Han Y."/>
            <person name="Hemphill L."/>
            <person name="Highlander S.K."/>
            <person name="Hirani K."/>
            <person name="Hogues M."/>
            <person name="Jackson L."/>
            <person name="Jakkamsetti A."/>
            <person name="Javaid M."/>
            <person name="Jiang H."/>
            <person name="Korchina V."/>
            <person name="Kovar C."/>
            <person name="Lara F."/>
            <person name="Lee S."/>
            <person name="Mata R."/>
            <person name="Mathew T."/>
            <person name="Moen C."/>
            <person name="Morales K."/>
            <person name="Munidasa M."/>
            <person name="Nazareth L."/>
            <person name="Ngo R."/>
            <person name="Nguyen L."/>
            <person name="Okwuonu G."/>
            <person name="Ongeri F."/>
            <person name="Patil S."/>
            <person name="Petrosino J."/>
            <person name="Pham C."/>
            <person name="Pham P."/>
            <person name="Pu L.-L."/>
            <person name="Puazo M."/>
            <person name="Raj R."/>
            <person name="Reid J."/>
            <person name="Rouhana J."/>
            <person name="Saada N."/>
            <person name="Shang Y."/>
            <person name="Simmons D."/>
            <person name="Thornton R."/>
            <person name="Warren J."/>
            <person name="Weissenberger G."/>
            <person name="Zhang J."/>
            <person name="Zhang L."/>
            <person name="Zhou C."/>
            <person name="Zhu D."/>
            <person name="Muzny D."/>
            <person name="Worley K."/>
            <person name="Gibbs R."/>
        </authorList>
    </citation>
    <scope>NUCLEOTIDE SEQUENCE [LARGE SCALE GENOMIC DNA]</scope>
    <source>
        <strain evidence="6">ATCC 8290 / DSM 20176 / CCUG 30140 / JCM 1155 / KCTC 3500 / NBRC 15886 / NCIMB 8040 / NRRL B-1843 / 9</strain>
    </source>
</reference>
<dbReference type="HOGENOM" id="CLU_000604_36_0_9"/>
<dbReference type="FunFam" id="3.40.50.300:FF:000011">
    <property type="entry name" value="Putative ABC transporter ATP-binding component"/>
    <property type="match status" value="1"/>
</dbReference>
<keyword evidence="6" id="KW-1185">Reference proteome</keyword>
<feature type="domain" description="ABC transporter" evidence="4">
    <location>
        <begin position="337"/>
        <end position="556"/>
    </location>
</feature>
<dbReference type="Pfam" id="PF12848">
    <property type="entry name" value="ABC_tran_Xtn"/>
    <property type="match status" value="1"/>
</dbReference>
<organism evidence="5 6">
    <name type="scientific">Lentilactobacillus hilgardii (strain ATCC 8290 / DSM 20176 / CCUG 30140 / JCM 1155 / KCTC 3500 / NBRC 15886 / NCIMB 8040 / NRRL B-1843 / 9)</name>
    <dbReference type="NCBI Taxonomy" id="1423757"/>
    <lineage>
        <taxon>Bacteria</taxon>
        <taxon>Bacillati</taxon>
        <taxon>Bacillota</taxon>
        <taxon>Bacilli</taxon>
        <taxon>Lactobacillales</taxon>
        <taxon>Lactobacillaceae</taxon>
        <taxon>Lentilactobacillus</taxon>
    </lineage>
</organism>
<keyword evidence="3 5" id="KW-0067">ATP-binding</keyword>
<protein>
    <submittedName>
        <fullName evidence="5">ABC transporter, ATP-binding protein</fullName>
    </submittedName>
</protein>
<accession>C0XGJ2</accession>
<dbReference type="SUPFAM" id="SSF52540">
    <property type="entry name" value="P-loop containing nucleoside triphosphate hydrolases"/>
    <property type="match status" value="2"/>
</dbReference>
<dbReference type="FunFam" id="3.40.50.300:FF:000070">
    <property type="entry name" value="Putative ABC transporter ATP-binding component"/>
    <property type="match status" value="1"/>
</dbReference>